<comment type="caution">
    <text evidence="2">The sequence shown here is derived from an EMBL/GenBank/DDBJ whole genome shotgun (WGS) entry which is preliminary data.</text>
</comment>
<evidence type="ECO:0000256" key="1">
    <source>
        <dbReference type="SAM" id="MobiDB-lite"/>
    </source>
</evidence>
<name>A0A3S5ANB9_9PLAT</name>
<dbReference type="EMBL" id="CAAALY010067718">
    <property type="protein sequence ID" value="VEL24433.1"/>
    <property type="molecule type" value="Genomic_DNA"/>
</dbReference>
<protein>
    <submittedName>
        <fullName evidence="2">Uncharacterized protein</fullName>
    </submittedName>
</protein>
<sequence length="66" mass="7542">MIRRQRLRFQSEVKDERRSQPLIKSNGSQPCLDMNLDAEVGQADKSPMPVHRATILELFQQVFGSG</sequence>
<organism evidence="2 3">
    <name type="scientific">Protopolystoma xenopodis</name>
    <dbReference type="NCBI Taxonomy" id="117903"/>
    <lineage>
        <taxon>Eukaryota</taxon>
        <taxon>Metazoa</taxon>
        <taxon>Spiralia</taxon>
        <taxon>Lophotrochozoa</taxon>
        <taxon>Platyhelminthes</taxon>
        <taxon>Monogenea</taxon>
        <taxon>Polyopisthocotylea</taxon>
        <taxon>Polystomatidea</taxon>
        <taxon>Polystomatidae</taxon>
        <taxon>Protopolystoma</taxon>
    </lineage>
</organism>
<evidence type="ECO:0000313" key="3">
    <source>
        <dbReference type="Proteomes" id="UP000784294"/>
    </source>
</evidence>
<reference evidence="2" key="1">
    <citation type="submission" date="2018-11" db="EMBL/GenBank/DDBJ databases">
        <authorList>
            <consortium name="Pathogen Informatics"/>
        </authorList>
    </citation>
    <scope>NUCLEOTIDE SEQUENCE</scope>
</reference>
<gene>
    <name evidence="2" type="ORF">PXEA_LOCUS17873</name>
</gene>
<feature type="compositionally biased region" description="Basic and acidic residues" evidence="1">
    <location>
        <begin position="9"/>
        <end position="19"/>
    </location>
</feature>
<dbReference type="AlphaFoldDB" id="A0A3S5ANB9"/>
<dbReference type="Proteomes" id="UP000784294">
    <property type="component" value="Unassembled WGS sequence"/>
</dbReference>
<accession>A0A3S5ANB9</accession>
<evidence type="ECO:0000313" key="2">
    <source>
        <dbReference type="EMBL" id="VEL24433.1"/>
    </source>
</evidence>
<keyword evidence="3" id="KW-1185">Reference proteome</keyword>
<proteinExistence type="predicted"/>
<feature type="region of interest" description="Disordered" evidence="1">
    <location>
        <begin position="1"/>
        <end position="30"/>
    </location>
</feature>